<gene>
    <name evidence="8" type="ordered locus">Ta0915</name>
</gene>
<sequence length="277" mass="31239">MHVQAKFSNNLNIFEYSIVIRKIFYLGPPGSFSQEAAEIFGSDLVPVRSISEIFHKISVTGDYGIVPIENSIEGPVNETLDGLFRHEDIYIVDHVEIPIEIFLASNCDTENIRRIYSHPHAIAEAGDYLERTENIEVIRTSSTSEAAKLASMDEAGAALCSMKAAQHYGLANTVKIESKSRNITRFILIGRERNVEGSRHIILCVIPDRPGSLHSLIGVLASRGINMNMIYSRPLRDTIWKYYFYIEFSGKLDEDLLLTMGKQSLRILYKGSFKCCR</sequence>
<dbReference type="PROSITE" id="PS51171">
    <property type="entry name" value="PREPHENATE_DEHYDR_3"/>
    <property type="match status" value="1"/>
</dbReference>
<proteinExistence type="predicted"/>
<dbReference type="InterPro" id="IPR045865">
    <property type="entry name" value="ACT-like_dom_sf"/>
</dbReference>
<dbReference type="EMBL" id="AL445065">
    <property type="protein sequence ID" value="CAC12044.1"/>
    <property type="molecule type" value="Genomic_DNA"/>
</dbReference>
<feature type="domain" description="ACT" evidence="7">
    <location>
        <begin position="201"/>
        <end position="277"/>
    </location>
</feature>
<dbReference type="Pfam" id="PF00800">
    <property type="entry name" value="PDT"/>
    <property type="match status" value="1"/>
</dbReference>
<dbReference type="KEGG" id="tac:Ta0915"/>
<dbReference type="Gene3D" id="3.40.190.10">
    <property type="entry name" value="Periplasmic binding protein-like II"/>
    <property type="match status" value="2"/>
</dbReference>
<dbReference type="STRING" id="273075.gene:9572130"/>
<dbReference type="GO" id="GO:0005737">
    <property type="term" value="C:cytoplasm"/>
    <property type="evidence" value="ECO:0007669"/>
    <property type="project" value="TreeGrafter"/>
</dbReference>
<evidence type="ECO:0000256" key="5">
    <source>
        <dbReference type="ARBA" id="ARBA00029440"/>
    </source>
</evidence>
<dbReference type="AlphaFoldDB" id="Q9HJQ2"/>
<dbReference type="PaxDb" id="273075-Ta0915"/>
<evidence type="ECO:0000256" key="2">
    <source>
        <dbReference type="ARBA" id="ARBA00023141"/>
    </source>
</evidence>
<evidence type="ECO:0000256" key="1">
    <source>
        <dbReference type="ARBA" id="ARBA00022605"/>
    </source>
</evidence>
<dbReference type="EnsemblBacteria" id="CAC12044">
    <property type="protein sequence ID" value="CAC12044"/>
    <property type="gene ID" value="CAC12044"/>
</dbReference>
<dbReference type="FunCoup" id="Q9HJQ2">
    <property type="interactions" value="67"/>
</dbReference>
<comment type="pathway">
    <text evidence="5">Amino-acid biosynthesis.</text>
</comment>
<accession>Q9HJQ2</accession>
<name>Q9HJQ2_THEAC</name>
<dbReference type="Pfam" id="PF01842">
    <property type="entry name" value="ACT"/>
    <property type="match status" value="1"/>
</dbReference>
<keyword evidence="9" id="KW-1185">Reference proteome</keyword>
<dbReference type="CDD" id="cd13630">
    <property type="entry name" value="PBP2_PDT_1"/>
    <property type="match status" value="1"/>
</dbReference>
<dbReference type="SUPFAM" id="SSF55021">
    <property type="entry name" value="ACT-like"/>
    <property type="match status" value="1"/>
</dbReference>
<evidence type="ECO:0000259" key="6">
    <source>
        <dbReference type="PROSITE" id="PS51171"/>
    </source>
</evidence>
<keyword evidence="4" id="KW-0456">Lyase</keyword>
<dbReference type="InterPro" id="IPR001086">
    <property type="entry name" value="Preph_deHydtase"/>
</dbReference>
<dbReference type="PANTHER" id="PTHR21022">
    <property type="entry name" value="PREPHENATE DEHYDRATASE P PROTEIN"/>
    <property type="match status" value="1"/>
</dbReference>
<dbReference type="PANTHER" id="PTHR21022:SF19">
    <property type="entry name" value="PREPHENATE DEHYDRATASE-RELATED"/>
    <property type="match status" value="1"/>
</dbReference>
<protein>
    <submittedName>
        <fullName evidence="8">Chorismate mutase/prephenate dehydratase related protein</fullName>
    </submittedName>
</protein>
<keyword evidence="1" id="KW-0028">Amino-acid biosynthesis</keyword>
<reference evidence="8 9" key="1">
    <citation type="journal article" date="2000" name="Nature">
        <title>The genome sequence of the thermoacidophilic scavenger Thermoplasma acidophilum.</title>
        <authorList>
            <person name="Ruepp A."/>
            <person name="Graml W."/>
            <person name="Santos-Martinez M.L."/>
            <person name="Koretke K.K."/>
            <person name="Volker C."/>
            <person name="Mewes H.W."/>
            <person name="Frishman D."/>
            <person name="Stocker S."/>
            <person name="Lupas A.N."/>
            <person name="Baumeister W."/>
        </authorList>
    </citation>
    <scope>NUCLEOTIDE SEQUENCE [LARGE SCALE GENOMIC DNA]</scope>
    <source>
        <strain evidence="9">ATCC 25905 / DSM 1728 / JCM 9062 / NBRC 15155 / AMRC-C165</strain>
    </source>
</reference>
<evidence type="ECO:0000313" key="9">
    <source>
        <dbReference type="Proteomes" id="UP000001024"/>
    </source>
</evidence>
<organism evidence="8 9">
    <name type="scientific">Thermoplasma acidophilum (strain ATCC 25905 / DSM 1728 / JCM 9062 / NBRC 15155 / AMRC-C165)</name>
    <dbReference type="NCBI Taxonomy" id="273075"/>
    <lineage>
        <taxon>Archaea</taxon>
        <taxon>Methanobacteriati</taxon>
        <taxon>Thermoplasmatota</taxon>
        <taxon>Thermoplasmata</taxon>
        <taxon>Thermoplasmatales</taxon>
        <taxon>Thermoplasmataceae</taxon>
        <taxon>Thermoplasma</taxon>
    </lineage>
</organism>
<dbReference type="InterPro" id="IPR002912">
    <property type="entry name" value="ACT_dom"/>
</dbReference>
<evidence type="ECO:0000313" key="8">
    <source>
        <dbReference type="EMBL" id="CAC12044.1"/>
    </source>
</evidence>
<dbReference type="GO" id="GO:0009094">
    <property type="term" value="P:L-phenylalanine biosynthetic process"/>
    <property type="evidence" value="ECO:0007669"/>
    <property type="project" value="UniProtKB-KW"/>
</dbReference>
<evidence type="ECO:0000256" key="4">
    <source>
        <dbReference type="ARBA" id="ARBA00023239"/>
    </source>
</evidence>
<feature type="domain" description="Prephenate dehydratase" evidence="6">
    <location>
        <begin position="22"/>
        <end position="191"/>
    </location>
</feature>
<dbReference type="GO" id="GO:0004664">
    <property type="term" value="F:prephenate dehydratase activity"/>
    <property type="evidence" value="ECO:0007669"/>
    <property type="project" value="InterPro"/>
</dbReference>
<keyword evidence="2" id="KW-0057">Aromatic amino acid biosynthesis</keyword>
<dbReference type="PROSITE" id="PS51671">
    <property type="entry name" value="ACT"/>
    <property type="match status" value="1"/>
</dbReference>
<dbReference type="Proteomes" id="UP000001024">
    <property type="component" value="Chromosome"/>
</dbReference>
<keyword evidence="3" id="KW-0584">Phenylalanine biosynthesis</keyword>
<dbReference type="CDD" id="cd04905">
    <property type="entry name" value="ACT_CM-PDT"/>
    <property type="match status" value="1"/>
</dbReference>
<dbReference type="SUPFAM" id="SSF53850">
    <property type="entry name" value="Periplasmic binding protein-like II"/>
    <property type="match status" value="1"/>
</dbReference>
<evidence type="ECO:0000259" key="7">
    <source>
        <dbReference type="PROSITE" id="PS51671"/>
    </source>
</evidence>
<dbReference type="InParanoid" id="Q9HJQ2"/>
<dbReference type="HOGENOM" id="CLU_035008_0_2_2"/>
<dbReference type="Gene3D" id="3.30.70.260">
    <property type="match status" value="1"/>
</dbReference>
<evidence type="ECO:0000256" key="3">
    <source>
        <dbReference type="ARBA" id="ARBA00023222"/>
    </source>
</evidence>
<dbReference type="eggNOG" id="arCOG00255">
    <property type="taxonomic scope" value="Archaea"/>
</dbReference>